<dbReference type="Gene3D" id="3.20.100.30">
    <property type="entry name" value="VTC, catalytic tunnel domain"/>
    <property type="match status" value="1"/>
</dbReference>
<evidence type="ECO:0000259" key="1">
    <source>
        <dbReference type="Pfam" id="PF09359"/>
    </source>
</evidence>
<dbReference type="EMBL" id="CP060713">
    <property type="protein sequence ID" value="QNN51473.1"/>
    <property type="molecule type" value="Genomic_DNA"/>
</dbReference>
<dbReference type="InterPro" id="IPR018966">
    <property type="entry name" value="VTC_domain"/>
</dbReference>
<name>A0A7G9R798_9ACTN</name>
<sequence>MAEPIDLSQLTPVSLAEVVAEAAALTRVDRKYVVPVEVAQQVVDRLGSHRVLTFGTRCWTTYRTVYFDTPDLAACRAHVQQRRRRWKARTRLYVEDRHCRVEVKARTGGAVTHKRFTDAPAEDFGRLGAAEARFIHAELTGLGFAPASRLAPAMEIGYRRATLADLTAGTRVTIDREMRASRAGVDVVLDRSHVLLETKGGLRPGEADLVLLSLGVRPRSFSKYAASVSLSEPGIADNDVRSMLGHELHVLSGGVW</sequence>
<dbReference type="InterPro" id="IPR042267">
    <property type="entry name" value="VTC_sf"/>
</dbReference>
<keyword evidence="3" id="KW-1185">Reference proteome</keyword>
<dbReference type="RefSeq" id="WP_187577309.1">
    <property type="nucleotide sequence ID" value="NZ_CP060713.1"/>
</dbReference>
<feature type="domain" description="VTC" evidence="1">
    <location>
        <begin position="27"/>
        <end position="229"/>
    </location>
</feature>
<evidence type="ECO:0000313" key="3">
    <source>
        <dbReference type="Proteomes" id="UP000515947"/>
    </source>
</evidence>
<dbReference type="Proteomes" id="UP000515947">
    <property type="component" value="Chromosome"/>
</dbReference>
<dbReference type="GO" id="GO:0006799">
    <property type="term" value="P:polyphosphate biosynthetic process"/>
    <property type="evidence" value="ECO:0007669"/>
    <property type="project" value="UniProtKB-ARBA"/>
</dbReference>
<gene>
    <name evidence="2" type="ORF">H9L09_12790</name>
</gene>
<reference evidence="2 3" key="1">
    <citation type="submission" date="2020-08" db="EMBL/GenBank/DDBJ databases">
        <title>Genome sequence of Nocardioides mesophilus KACC 16243T.</title>
        <authorList>
            <person name="Hyun D.-W."/>
            <person name="Bae J.-W."/>
        </authorList>
    </citation>
    <scope>NUCLEOTIDE SEQUENCE [LARGE SCALE GENOMIC DNA]</scope>
    <source>
        <strain evidence="2 3">KACC 16243</strain>
    </source>
</reference>
<dbReference type="KEGG" id="nmes:H9L09_12790"/>
<organism evidence="2 3">
    <name type="scientific">Nocardioides mesophilus</name>
    <dbReference type="NCBI Taxonomy" id="433659"/>
    <lineage>
        <taxon>Bacteria</taxon>
        <taxon>Bacillati</taxon>
        <taxon>Actinomycetota</taxon>
        <taxon>Actinomycetes</taxon>
        <taxon>Propionibacteriales</taxon>
        <taxon>Nocardioidaceae</taxon>
        <taxon>Nocardioides</taxon>
    </lineage>
</organism>
<dbReference type="Pfam" id="PF09359">
    <property type="entry name" value="VTC"/>
    <property type="match status" value="1"/>
</dbReference>
<dbReference type="AlphaFoldDB" id="A0A7G9R798"/>
<protein>
    <submittedName>
        <fullName evidence="2">VTC domain-containing protein</fullName>
    </submittedName>
</protein>
<proteinExistence type="predicted"/>
<accession>A0A7G9R798</accession>
<evidence type="ECO:0000313" key="2">
    <source>
        <dbReference type="EMBL" id="QNN51473.1"/>
    </source>
</evidence>